<reference evidence="1" key="1">
    <citation type="submission" date="2025-08" db="UniProtKB">
        <authorList>
            <consortium name="Ensembl"/>
        </authorList>
    </citation>
    <scope>IDENTIFICATION</scope>
</reference>
<dbReference type="Ensembl" id="ENSSDAT00000030115.1">
    <property type="protein sequence ID" value="ENSSDAP00000026347.1"/>
    <property type="gene ID" value="ENSSDAG00000023887.1"/>
</dbReference>
<reference evidence="1" key="2">
    <citation type="submission" date="2025-09" db="UniProtKB">
        <authorList>
            <consortium name="Ensembl"/>
        </authorList>
    </citation>
    <scope>IDENTIFICATION</scope>
</reference>
<accession>A0A8C9QUJ6</accession>
<dbReference type="AlphaFoldDB" id="A0A8C9QUJ6"/>
<organism evidence="1 2">
    <name type="scientific">Spermophilus dauricus</name>
    <name type="common">Daurian ground squirrel</name>
    <dbReference type="NCBI Taxonomy" id="99837"/>
    <lineage>
        <taxon>Eukaryota</taxon>
        <taxon>Metazoa</taxon>
        <taxon>Chordata</taxon>
        <taxon>Craniata</taxon>
        <taxon>Vertebrata</taxon>
        <taxon>Euteleostomi</taxon>
        <taxon>Mammalia</taxon>
        <taxon>Eutheria</taxon>
        <taxon>Euarchontoglires</taxon>
        <taxon>Glires</taxon>
        <taxon>Rodentia</taxon>
        <taxon>Sciuromorpha</taxon>
        <taxon>Sciuridae</taxon>
        <taxon>Xerinae</taxon>
        <taxon>Marmotini</taxon>
        <taxon>Spermophilus</taxon>
    </lineage>
</organism>
<dbReference type="Proteomes" id="UP000694422">
    <property type="component" value="Unplaced"/>
</dbReference>
<protein>
    <submittedName>
        <fullName evidence="1">Uncharacterized protein</fullName>
    </submittedName>
</protein>
<proteinExistence type="predicted"/>
<evidence type="ECO:0000313" key="2">
    <source>
        <dbReference type="Proteomes" id="UP000694422"/>
    </source>
</evidence>
<name>A0A8C9QUJ6_SPEDA</name>
<keyword evidence="2" id="KW-1185">Reference proteome</keyword>
<sequence>MHWATWVGHISTLNHHALDQDLIFWKVLPSRVTFTVDALSLEHMIRLGLIHEDGKVTGTNSPGTLRHDWDSAVKAFS</sequence>
<evidence type="ECO:0000313" key="1">
    <source>
        <dbReference type="Ensembl" id="ENSSDAP00000026347.1"/>
    </source>
</evidence>